<evidence type="ECO:0000313" key="2">
    <source>
        <dbReference type="Proteomes" id="UP000770717"/>
    </source>
</evidence>
<proteinExistence type="predicted"/>
<name>A0A8J6EIB0_ELECQ</name>
<reference evidence="1" key="1">
    <citation type="thesis" date="2020" institute="ProQuest LLC" country="789 East Eisenhower Parkway, Ann Arbor, MI, USA">
        <title>Comparative Genomics and Chromosome Evolution.</title>
        <authorList>
            <person name="Mudd A.B."/>
        </authorList>
    </citation>
    <scope>NUCLEOTIDE SEQUENCE</scope>
    <source>
        <strain evidence="1">HN-11 Male</strain>
        <tissue evidence="1">Kidney and liver</tissue>
    </source>
</reference>
<sequence>MLLVDNRHVTNCFSSTIVLYFYKSFACCSCRTYDTESYQLDTHKVVLMSTILIFENNGSVSFIPYIHSTVYMDPIHSWPRVTIILNVR</sequence>
<organism evidence="1 2">
    <name type="scientific">Eleutherodactylus coqui</name>
    <name type="common">Puerto Rican coqui</name>
    <dbReference type="NCBI Taxonomy" id="57060"/>
    <lineage>
        <taxon>Eukaryota</taxon>
        <taxon>Metazoa</taxon>
        <taxon>Chordata</taxon>
        <taxon>Craniata</taxon>
        <taxon>Vertebrata</taxon>
        <taxon>Euteleostomi</taxon>
        <taxon>Amphibia</taxon>
        <taxon>Batrachia</taxon>
        <taxon>Anura</taxon>
        <taxon>Neobatrachia</taxon>
        <taxon>Hyloidea</taxon>
        <taxon>Eleutherodactylidae</taxon>
        <taxon>Eleutherodactylinae</taxon>
        <taxon>Eleutherodactylus</taxon>
        <taxon>Eleutherodactylus</taxon>
    </lineage>
</organism>
<keyword evidence="2" id="KW-1185">Reference proteome</keyword>
<protein>
    <submittedName>
        <fullName evidence="1">Uncharacterized protein</fullName>
    </submittedName>
</protein>
<accession>A0A8J6EIB0</accession>
<dbReference type="AlphaFoldDB" id="A0A8J6EIB0"/>
<gene>
    <name evidence="1" type="ORF">GDO78_019791</name>
</gene>
<comment type="caution">
    <text evidence="1">The sequence shown here is derived from an EMBL/GenBank/DDBJ whole genome shotgun (WGS) entry which is preliminary data.</text>
</comment>
<dbReference type="Proteomes" id="UP000770717">
    <property type="component" value="Unassembled WGS sequence"/>
</dbReference>
<dbReference type="EMBL" id="WNTK01000441">
    <property type="protein sequence ID" value="KAG9469734.1"/>
    <property type="molecule type" value="Genomic_DNA"/>
</dbReference>
<evidence type="ECO:0000313" key="1">
    <source>
        <dbReference type="EMBL" id="KAG9469734.1"/>
    </source>
</evidence>